<dbReference type="InterPro" id="IPR004090">
    <property type="entry name" value="Chemotax_Me-accpt_rcpt"/>
</dbReference>
<dbReference type="EMBL" id="JACIIX010000006">
    <property type="protein sequence ID" value="MBB6210436.1"/>
    <property type="molecule type" value="Genomic_DNA"/>
</dbReference>
<dbReference type="PROSITE" id="PS50885">
    <property type="entry name" value="HAMP"/>
    <property type="match status" value="1"/>
</dbReference>
<name>A0A7X0DLY5_NOVIT</name>
<dbReference type="AlphaFoldDB" id="A0A7X0DLY5"/>
<dbReference type="PANTHER" id="PTHR32089">
    <property type="entry name" value="METHYL-ACCEPTING CHEMOTAXIS PROTEIN MCPB"/>
    <property type="match status" value="1"/>
</dbReference>
<feature type="domain" description="HAMP" evidence="9">
    <location>
        <begin position="304"/>
        <end position="357"/>
    </location>
</feature>
<comment type="caution">
    <text evidence="10">The sequence shown here is derived from an EMBL/GenBank/DDBJ whole genome shotgun (WGS) entry which is preliminary data.</text>
</comment>
<evidence type="ECO:0000256" key="6">
    <source>
        <dbReference type="SAM" id="Coils"/>
    </source>
</evidence>
<keyword evidence="2" id="KW-0997">Cell inner membrane</keyword>
<comment type="subcellular location">
    <subcellularLocation>
        <location evidence="1">Cell inner membrane</location>
        <topology evidence="1">Multi-pass membrane protein</topology>
    </subcellularLocation>
</comment>
<dbReference type="GO" id="GO:0007165">
    <property type="term" value="P:signal transduction"/>
    <property type="evidence" value="ECO:0007669"/>
    <property type="project" value="UniProtKB-KW"/>
</dbReference>
<dbReference type="PROSITE" id="PS50192">
    <property type="entry name" value="T_SNARE"/>
    <property type="match status" value="1"/>
</dbReference>
<dbReference type="RefSeq" id="WP_184263277.1">
    <property type="nucleotide sequence ID" value="NZ_JACIIX010000006.1"/>
</dbReference>
<dbReference type="CDD" id="cd06225">
    <property type="entry name" value="HAMP"/>
    <property type="match status" value="1"/>
</dbReference>
<feature type="domain" description="T-SNARE coiled-coil homology" evidence="8">
    <location>
        <begin position="550"/>
        <end position="612"/>
    </location>
</feature>
<dbReference type="GO" id="GO:0005886">
    <property type="term" value="C:plasma membrane"/>
    <property type="evidence" value="ECO:0007669"/>
    <property type="project" value="UniProtKB-SubCell"/>
</dbReference>
<evidence type="ECO:0000313" key="11">
    <source>
        <dbReference type="Proteomes" id="UP000544872"/>
    </source>
</evidence>
<feature type="coiled-coil region" evidence="6">
    <location>
        <begin position="352"/>
        <end position="379"/>
    </location>
</feature>
<dbReference type="InterPro" id="IPR000727">
    <property type="entry name" value="T_SNARE_dom"/>
</dbReference>
<dbReference type="PROSITE" id="PS50111">
    <property type="entry name" value="CHEMOTAXIS_TRANSDUC_2"/>
    <property type="match status" value="1"/>
</dbReference>
<evidence type="ECO:0000259" key="7">
    <source>
        <dbReference type="PROSITE" id="PS50111"/>
    </source>
</evidence>
<evidence type="ECO:0000259" key="9">
    <source>
        <dbReference type="PROSITE" id="PS50885"/>
    </source>
</evidence>
<keyword evidence="11" id="KW-1185">Reference proteome</keyword>
<keyword evidence="3 5" id="KW-0807">Transducer</keyword>
<dbReference type="Gene3D" id="1.10.287.950">
    <property type="entry name" value="Methyl-accepting chemotaxis protein"/>
    <property type="match status" value="1"/>
</dbReference>
<keyword evidence="6" id="KW-0175">Coiled coil</keyword>
<evidence type="ECO:0000256" key="5">
    <source>
        <dbReference type="PROSITE-ProRule" id="PRU00284"/>
    </source>
</evidence>
<proteinExistence type="inferred from homology"/>
<dbReference type="PRINTS" id="PR00260">
    <property type="entry name" value="CHEMTRNSDUCR"/>
</dbReference>
<evidence type="ECO:0000259" key="8">
    <source>
        <dbReference type="PROSITE" id="PS50192"/>
    </source>
</evidence>
<evidence type="ECO:0000256" key="4">
    <source>
        <dbReference type="ARBA" id="ARBA00029447"/>
    </source>
</evidence>
<keyword evidence="2" id="KW-0472">Membrane</keyword>
<dbReference type="GO" id="GO:0004888">
    <property type="term" value="F:transmembrane signaling receptor activity"/>
    <property type="evidence" value="ECO:0007669"/>
    <property type="project" value="InterPro"/>
</dbReference>
<gene>
    <name evidence="10" type="ORF">FHS48_001852</name>
</gene>
<keyword evidence="2" id="KW-1003">Cell membrane</keyword>
<dbReference type="SMART" id="SM00283">
    <property type="entry name" value="MA"/>
    <property type="match status" value="1"/>
</dbReference>
<dbReference type="InterPro" id="IPR004089">
    <property type="entry name" value="MCPsignal_dom"/>
</dbReference>
<evidence type="ECO:0000256" key="1">
    <source>
        <dbReference type="ARBA" id="ARBA00004429"/>
    </source>
</evidence>
<dbReference type="SMART" id="SM01358">
    <property type="entry name" value="HBM"/>
    <property type="match status" value="1"/>
</dbReference>
<dbReference type="InterPro" id="IPR032255">
    <property type="entry name" value="HBM"/>
</dbReference>
<dbReference type="Proteomes" id="UP000544872">
    <property type="component" value="Unassembled WGS sequence"/>
</dbReference>
<dbReference type="Pfam" id="PF00015">
    <property type="entry name" value="MCPsignal"/>
    <property type="match status" value="1"/>
</dbReference>
<dbReference type="Gene3D" id="6.10.340.10">
    <property type="match status" value="1"/>
</dbReference>
<comment type="similarity">
    <text evidence="4">Belongs to the methyl-accepting chemotaxis (MCP) protein family.</text>
</comment>
<evidence type="ECO:0000256" key="3">
    <source>
        <dbReference type="ARBA" id="ARBA00023224"/>
    </source>
</evidence>
<protein>
    <submittedName>
        <fullName evidence="10">Methyl-accepting chemotaxis protein</fullName>
    </submittedName>
</protein>
<dbReference type="Pfam" id="PF00672">
    <property type="entry name" value="HAMP"/>
    <property type="match status" value="1"/>
</dbReference>
<feature type="domain" description="Methyl-accepting transducer" evidence="7">
    <location>
        <begin position="398"/>
        <end position="634"/>
    </location>
</feature>
<accession>A0A7X0DLY5</accession>
<dbReference type="SMART" id="SM00304">
    <property type="entry name" value="HAMP"/>
    <property type="match status" value="1"/>
</dbReference>
<dbReference type="InterPro" id="IPR003660">
    <property type="entry name" value="HAMP_dom"/>
</dbReference>
<dbReference type="PANTHER" id="PTHR32089:SF112">
    <property type="entry name" value="LYSOZYME-LIKE PROTEIN-RELATED"/>
    <property type="match status" value="1"/>
</dbReference>
<dbReference type="GO" id="GO:0006935">
    <property type="term" value="P:chemotaxis"/>
    <property type="evidence" value="ECO:0007669"/>
    <property type="project" value="InterPro"/>
</dbReference>
<evidence type="ECO:0000256" key="2">
    <source>
        <dbReference type="ARBA" id="ARBA00022519"/>
    </source>
</evidence>
<organism evidence="10 11">
    <name type="scientific">Novispirillum itersonii</name>
    <name type="common">Aquaspirillum itersonii</name>
    <dbReference type="NCBI Taxonomy" id="189"/>
    <lineage>
        <taxon>Bacteria</taxon>
        <taxon>Pseudomonadati</taxon>
        <taxon>Pseudomonadota</taxon>
        <taxon>Alphaproteobacteria</taxon>
        <taxon>Rhodospirillales</taxon>
        <taxon>Novispirillaceae</taxon>
        <taxon>Novispirillum</taxon>
    </lineage>
</organism>
<evidence type="ECO:0000313" key="10">
    <source>
        <dbReference type="EMBL" id="MBB6210436.1"/>
    </source>
</evidence>
<sequence>MTLLLLVAVLAAIAVSSSRTTRTAVKTYETAATEAAAIQKLKIDFLTMRLSIRDFVVSGRDADAADARKRFIEINDALDALKARAIPEKAKVLEEIQGDLQTYMRYFGDVVRHQTQLQATTTLTFDPAGQNMVENLSVLQTELETANQYEAISYVRAATDKALQARLYGTMYLGRYKRELSDRTNTLLKDMETPMDLIGYAIPKDSSARVFFDDAKSHYTEFREAFTEASTRLVTLRTLLDGPMKILSDKLDTLFDDIVQQSVAEQGEIQDSMGKTMTATETTLIAAAAAGLGLGVVLAVVLGNGLSRPIGRMTSAMQELARGNLSVAIPAMGRGDEIGEMAGAMAVFKDNALRARELEEEQQKAAVRAEEERRQLMQTMANDFQDSVGHIIEAVSASAAQLKDTAELMSGSANDASTLATSVATASEEATTNVQTVAAAAEELGGSISEIARQVTHSSQIAHQAVQQAQRTDEMVQGLATSAQKIGEVVAMITDIANQTNLLALNATIEAARAGDAGKGFAVVANEVKSLATQTGRATEEISSQIGGIQAATGEAVSAIQAISSIIAQIDEISSTIASAVEEQGAATREITHNVHRAADGTQGVAEHIQGVTRAAQQTGEASASVLTAAGELSSQAETLSEKMNVFLAQIRAG</sequence>
<dbReference type="SUPFAM" id="SSF58104">
    <property type="entry name" value="Methyl-accepting chemotaxis protein (MCP) signaling domain"/>
    <property type="match status" value="1"/>
</dbReference>
<reference evidence="10 11" key="1">
    <citation type="submission" date="2020-08" db="EMBL/GenBank/DDBJ databases">
        <title>Genomic Encyclopedia of Type Strains, Phase IV (KMG-IV): sequencing the most valuable type-strain genomes for metagenomic binning, comparative biology and taxonomic classification.</title>
        <authorList>
            <person name="Goeker M."/>
        </authorList>
    </citation>
    <scope>NUCLEOTIDE SEQUENCE [LARGE SCALE GENOMIC DNA]</scope>
    <source>
        <strain evidence="10 11">DSM 11590</strain>
    </source>
</reference>